<comment type="similarity">
    <text evidence="2">Belongs to the GMC oxidoreductase family.</text>
</comment>
<accession>A0A1I4W4H2</accession>
<evidence type="ECO:0000259" key="6">
    <source>
        <dbReference type="Pfam" id="PF01266"/>
    </source>
</evidence>
<dbReference type="EMBL" id="FOUY01000007">
    <property type="protein sequence ID" value="SFN08297.1"/>
    <property type="molecule type" value="Genomic_DNA"/>
</dbReference>
<keyword evidence="3" id="KW-0285">Flavoprotein</keyword>
<dbReference type="Pfam" id="PF05199">
    <property type="entry name" value="GMC_oxred_C"/>
    <property type="match status" value="1"/>
</dbReference>
<dbReference type="PANTHER" id="PTHR42784:SF1">
    <property type="entry name" value="PYRANOSE 2-OXIDASE"/>
    <property type="match status" value="1"/>
</dbReference>
<evidence type="ECO:0000256" key="1">
    <source>
        <dbReference type="ARBA" id="ARBA00001974"/>
    </source>
</evidence>
<protein>
    <submittedName>
        <fullName evidence="8">Choline dehydrogenase</fullName>
    </submittedName>
</protein>
<dbReference type="STRING" id="260086.SAMN05216207_1007174"/>
<dbReference type="InterPro" id="IPR007867">
    <property type="entry name" value="GMC_OxRtase_C"/>
</dbReference>
<feature type="domain" description="Glucose-methanol-choline oxidoreductase C-terminal" evidence="7">
    <location>
        <begin position="415"/>
        <end position="538"/>
    </location>
</feature>
<evidence type="ECO:0000256" key="4">
    <source>
        <dbReference type="ARBA" id="ARBA00022827"/>
    </source>
</evidence>
<keyword evidence="9" id="KW-1185">Reference proteome</keyword>
<evidence type="ECO:0000256" key="5">
    <source>
        <dbReference type="ARBA" id="ARBA00023002"/>
    </source>
</evidence>
<dbReference type="Proteomes" id="UP000199614">
    <property type="component" value="Unassembled WGS sequence"/>
</dbReference>
<keyword evidence="5" id="KW-0560">Oxidoreductase</keyword>
<dbReference type="PANTHER" id="PTHR42784">
    <property type="entry name" value="PYRANOSE 2-OXIDASE"/>
    <property type="match status" value="1"/>
</dbReference>
<dbReference type="InterPro" id="IPR036188">
    <property type="entry name" value="FAD/NAD-bd_sf"/>
</dbReference>
<evidence type="ECO:0000256" key="2">
    <source>
        <dbReference type="ARBA" id="ARBA00010790"/>
    </source>
</evidence>
<dbReference type="AlphaFoldDB" id="A0A1I4W4H2"/>
<feature type="domain" description="FAD dependent oxidoreductase" evidence="6">
    <location>
        <begin position="18"/>
        <end position="266"/>
    </location>
</feature>
<dbReference type="Pfam" id="PF01266">
    <property type="entry name" value="DAO"/>
    <property type="match status" value="1"/>
</dbReference>
<organism evidence="8 9">
    <name type="scientific">Pseudonocardia ammonioxydans</name>
    <dbReference type="NCBI Taxonomy" id="260086"/>
    <lineage>
        <taxon>Bacteria</taxon>
        <taxon>Bacillati</taxon>
        <taxon>Actinomycetota</taxon>
        <taxon>Actinomycetes</taxon>
        <taxon>Pseudonocardiales</taxon>
        <taxon>Pseudonocardiaceae</taxon>
        <taxon>Pseudonocardia</taxon>
    </lineage>
</organism>
<keyword evidence="4" id="KW-0274">FAD</keyword>
<proteinExistence type="inferred from homology"/>
<comment type="cofactor">
    <cofactor evidence="1">
        <name>FAD</name>
        <dbReference type="ChEBI" id="CHEBI:57692"/>
    </cofactor>
</comment>
<evidence type="ECO:0000256" key="3">
    <source>
        <dbReference type="ARBA" id="ARBA00022630"/>
    </source>
</evidence>
<dbReference type="InterPro" id="IPR051473">
    <property type="entry name" value="P2Ox-like"/>
</dbReference>
<name>A0A1I4W4H2_PSUAM</name>
<dbReference type="SUPFAM" id="SSF51905">
    <property type="entry name" value="FAD/NAD(P)-binding domain"/>
    <property type="match status" value="1"/>
</dbReference>
<dbReference type="OrthoDB" id="9798604at2"/>
<gene>
    <name evidence="8" type="ORF">SAMN05216207_1007174</name>
</gene>
<dbReference type="Gene3D" id="3.50.50.60">
    <property type="entry name" value="FAD/NAD(P)-binding domain"/>
    <property type="match status" value="2"/>
</dbReference>
<evidence type="ECO:0000313" key="8">
    <source>
        <dbReference type="EMBL" id="SFN08297.1"/>
    </source>
</evidence>
<dbReference type="GO" id="GO:0016614">
    <property type="term" value="F:oxidoreductase activity, acting on CH-OH group of donors"/>
    <property type="evidence" value="ECO:0007669"/>
    <property type="project" value="InterPro"/>
</dbReference>
<sequence>MLIDTRRALPGSWFEAEVCVIGSGPAGAAVAAELADRGLRVVVLEGGGPGLGRTARDTYRGVTGRGAHDPVDAVRQKRLGGTSLVWGGRCAPLDDVDFADRDWMPGTAWPIAHDELRRWYAVAQRHLDAGACEYSAAASGFPATPAGVSSEALRWDDLWRWSPPTSFAPRVEAMAEAGRIRLFLHATVARLERDPVSGAVTEAVVVPRPGLDVRVRAKHFVIAAGGLESTRLLLASDGYGGTGMGAGIGDEYGQVGRHYMTHPVGEVGRLRLTRAGRELGLGYLPTDDGVYARRMLTLSGRAQADQRLGNLKAALWFADPKDPDHGDALLSTFALTYWGMGRLRAGFKTAGTHAEYTRTTGIGQHVRNVVSDPRRVARFARGWARPRITGERRVPSFMPLDSEHCRLRFDAEQTPDPANRVTLDRDRDALGQHRLRVDYKVSAGDRESIATSLTLIGKEMERAGLAHVDLSDVERVHDMDMTDGTHQMGLLRMSESPRTGVVGPDCRVHGTPNVHVASSAVFPSAGSVGPTLALVALACRTADLIAREG</sequence>
<evidence type="ECO:0000313" key="9">
    <source>
        <dbReference type="Proteomes" id="UP000199614"/>
    </source>
</evidence>
<dbReference type="InterPro" id="IPR006076">
    <property type="entry name" value="FAD-dep_OxRdtase"/>
</dbReference>
<reference evidence="8 9" key="1">
    <citation type="submission" date="2016-10" db="EMBL/GenBank/DDBJ databases">
        <authorList>
            <person name="de Groot N.N."/>
        </authorList>
    </citation>
    <scope>NUCLEOTIDE SEQUENCE [LARGE SCALE GENOMIC DNA]</scope>
    <source>
        <strain evidence="8 9">CGMCC 4.1877</strain>
    </source>
</reference>
<evidence type="ECO:0000259" key="7">
    <source>
        <dbReference type="Pfam" id="PF05199"/>
    </source>
</evidence>
<dbReference type="RefSeq" id="WP_093340515.1">
    <property type="nucleotide sequence ID" value="NZ_FOUY01000007.1"/>
</dbReference>